<evidence type="ECO:0000313" key="4">
    <source>
        <dbReference type="EMBL" id="OTQ10371.1"/>
    </source>
</evidence>
<dbReference type="PANTHER" id="PTHR38043:SF1">
    <property type="entry name" value="PROTEIN HEMX"/>
    <property type="match status" value="1"/>
</dbReference>
<dbReference type="InterPro" id="IPR007470">
    <property type="entry name" value="HemX"/>
</dbReference>
<evidence type="ECO:0000313" key="3">
    <source>
        <dbReference type="EMBL" id="OTQ00101.1"/>
    </source>
</evidence>
<dbReference type="Proteomes" id="UP000194800">
    <property type="component" value="Unassembled WGS sequence"/>
</dbReference>
<feature type="compositionally biased region" description="Basic and acidic residues" evidence="2">
    <location>
        <begin position="296"/>
        <end position="306"/>
    </location>
</feature>
<keyword evidence="1" id="KW-0175">Coiled coil</keyword>
<dbReference type="Proteomes" id="UP000194977">
    <property type="component" value="Unassembled WGS sequence"/>
</dbReference>
<feature type="compositionally biased region" description="Polar residues" evidence="2">
    <location>
        <begin position="47"/>
        <end position="65"/>
    </location>
</feature>
<sequence>MRSVMPLRYYGANATLSTISTSSFSQSSTITTLDKANKTMKEDKKTSTTAQSSPTVEKKVASSNNANKAPVSKLSLLAIALTLGLGGFVFYHGHTQVENQKKTIASLQTELANLKQTTKDSIIHDLQNNITEAVNRQNQQFATLEQRVDDQLNEQQKAQQQLTNQINDASKLNEQNIYNLNERLSSMSATNYNVWLISQANYLVHLAGRKIWNEQDYATARLLLKNADASLAQANDPSLIPARQAITEDINSLSQVSFIDYDGIIMNLIGLSESLNELPLVGNYKQIDLGMTQHDDAVASDQKESSNTDTTSAQDINSGVDSDKNHNDKQSITTSISDWSSNLATNTKNFMAKFITIENLDEKENNFKTCLSKAGLDEKQMLRCQIFKEPLTLEQSLYLRENIRFRLLIAAQAVPRHHDLIYQRALSDALLWVNAYFDNNAPTVKAFVDDLDDLLSQSISDQSVPNKLGSISELEKLMQTRVHSMLAN</sequence>
<name>A0A242NIV3_9GAMM</name>
<comment type="caution">
    <text evidence="3">The sequence shown here is derived from an EMBL/GenBank/DDBJ whole genome shotgun (WGS) entry which is preliminary data.</text>
</comment>
<keyword evidence="5" id="KW-1185">Reference proteome</keyword>
<feature type="compositionally biased region" description="Basic and acidic residues" evidence="2">
    <location>
        <begin position="36"/>
        <end position="46"/>
    </location>
</feature>
<reference evidence="5 6" key="1">
    <citation type="submission" date="2017-03" db="EMBL/GenBank/DDBJ databases">
        <title>Comparative genomics of honeybee gut symbionts reveal geographically distinct and subgroup specific antibiotic resistance.</title>
        <authorList>
            <person name="Ludvigsen J."/>
            <person name="Porcellato D."/>
            <person name="Labee-Lund T.M."/>
            <person name="Amdam G.V."/>
            <person name="Rudi K."/>
        </authorList>
    </citation>
    <scope>NUCLEOTIDE SEQUENCE [LARGE SCALE GENOMIC DNA]</scope>
    <source>
        <strain evidence="3 6">A-7-12</strain>
        <strain evidence="4 5">A-9-12</strain>
    </source>
</reference>
<feature type="compositionally biased region" description="Polar residues" evidence="2">
    <location>
        <begin position="307"/>
        <end position="320"/>
    </location>
</feature>
<dbReference type="OrthoDB" id="5739852at2"/>
<feature type="region of interest" description="Disordered" evidence="2">
    <location>
        <begin position="296"/>
        <end position="331"/>
    </location>
</feature>
<dbReference type="Pfam" id="PF04375">
    <property type="entry name" value="HemX"/>
    <property type="match status" value="2"/>
</dbReference>
<gene>
    <name evidence="4" type="ORF">B6C91_05870</name>
    <name evidence="3" type="ORF">B6D08_05280</name>
</gene>
<evidence type="ECO:0000313" key="6">
    <source>
        <dbReference type="Proteomes" id="UP000194977"/>
    </source>
</evidence>
<evidence type="ECO:0000313" key="5">
    <source>
        <dbReference type="Proteomes" id="UP000194800"/>
    </source>
</evidence>
<dbReference type="EMBL" id="NARP01000011">
    <property type="protein sequence ID" value="OTQ00101.1"/>
    <property type="molecule type" value="Genomic_DNA"/>
</dbReference>
<protein>
    <recommendedName>
        <fullName evidence="7">HemX protein</fullName>
    </recommendedName>
</protein>
<feature type="coiled-coil region" evidence="1">
    <location>
        <begin position="97"/>
        <end position="175"/>
    </location>
</feature>
<dbReference type="AlphaFoldDB" id="A0A242NIV3"/>
<evidence type="ECO:0008006" key="7">
    <source>
        <dbReference type="Google" id="ProtNLM"/>
    </source>
</evidence>
<accession>A0A242NIV3</accession>
<feature type="region of interest" description="Disordered" evidence="2">
    <location>
        <begin position="36"/>
        <end position="65"/>
    </location>
</feature>
<evidence type="ECO:0000256" key="1">
    <source>
        <dbReference type="SAM" id="Coils"/>
    </source>
</evidence>
<evidence type="ECO:0000256" key="2">
    <source>
        <dbReference type="SAM" id="MobiDB-lite"/>
    </source>
</evidence>
<proteinExistence type="predicted"/>
<dbReference type="PANTHER" id="PTHR38043">
    <property type="entry name" value="PROTEIN HEMX"/>
    <property type="match status" value="1"/>
</dbReference>
<dbReference type="EMBL" id="NART01000019">
    <property type="protein sequence ID" value="OTQ10371.1"/>
    <property type="molecule type" value="Genomic_DNA"/>
</dbReference>
<organism evidence="3 6">
    <name type="scientific">Gilliamella apicola</name>
    <dbReference type="NCBI Taxonomy" id="1196095"/>
    <lineage>
        <taxon>Bacteria</taxon>
        <taxon>Pseudomonadati</taxon>
        <taxon>Pseudomonadota</taxon>
        <taxon>Gammaproteobacteria</taxon>
        <taxon>Orbales</taxon>
        <taxon>Orbaceae</taxon>
        <taxon>Gilliamella</taxon>
    </lineage>
</organism>